<dbReference type="EMBL" id="NCKV01019171">
    <property type="protein sequence ID" value="RWS20228.1"/>
    <property type="molecule type" value="Genomic_DNA"/>
</dbReference>
<organism evidence="1 2">
    <name type="scientific">Leptotrombidium deliense</name>
    <dbReference type="NCBI Taxonomy" id="299467"/>
    <lineage>
        <taxon>Eukaryota</taxon>
        <taxon>Metazoa</taxon>
        <taxon>Ecdysozoa</taxon>
        <taxon>Arthropoda</taxon>
        <taxon>Chelicerata</taxon>
        <taxon>Arachnida</taxon>
        <taxon>Acari</taxon>
        <taxon>Acariformes</taxon>
        <taxon>Trombidiformes</taxon>
        <taxon>Prostigmata</taxon>
        <taxon>Anystina</taxon>
        <taxon>Parasitengona</taxon>
        <taxon>Trombiculoidea</taxon>
        <taxon>Trombiculidae</taxon>
        <taxon>Leptotrombidium</taxon>
    </lineage>
</organism>
<dbReference type="GO" id="GO:0003676">
    <property type="term" value="F:nucleic acid binding"/>
    <property type="evidence" value="ECO:0007669"/>
    <property type="project" value="InterPro"/>
</dbReference>
<gene>
    <name evidence="1" type="ORF">B4U80_04323</name>
</gene>
<dbReference type="AlphaFoldDB" id="A0A443RYJ5"/>
<protein>
    <submittedName>
        <fullName evidence="1">Pol polyprotein-like protein</fullName>
    </submittedName>
</protein>
<keyword evidence="2" id="KW-1185">Reference proteome</keyword>
<reference evidence="1 2" key="1">
    <citation type="journal article" date="2018" name="Gigascience">
        <title>Genomes of trombidid mites reveal novel predicted allergens and laterally-transferred genes associated with secondary metabolism.</title>
        <authorList>
            <person name="Dong X."/>
            <person name="Chaisiri K."/>
            <person name="Xia D."/>
            <person name="Armstrong S.D."/>
            <person name="Fang Y."/>
            <person name="Donnelly M.J."/>
            <person name="Kadowaki T."/>
            <person name="McGarry J.W."/>
            <person name="Darby A.C."/>
            <person name="Makepeace B.L."/>
        </authorList>
    </citation>
    <scope>NUCLEOTIDE SEQUENCE [LARGE SCALE GENOMIC DNA]</scope>
    <source>
        <strain evidence="1">UoL-UT</strain>
    </source>
</reference>
<proteinExistence type="predicted"/>
<name>A0A443RYJ5_9ACAR</name>
<dbReference type="OrthoDB" id="6515815at2759"/>
<dbReference type="InterPro" id="IPR036397">
    <property type="entry name" value="RNaseH_sf"/>
</dbReference>
<accession>A0A443RYJ5</accession>
<dbReference type="Gene3D" id="3.30.420.10">
    <property type="entry name" value="Ribonuclease H-like superfamily/Ribonuclease H"/>
    <property type="match status" value="1"/>
</dbReference>
<dbReference type="PANTHER" id="PTHR37984">
    <property type="entry name" value="PROTEIN CBG26694"/>
    <property type="match status" value="1"/>
</dbReference>
<evidence type="ECO:0000313" key="2">
    <source>
        <dbReference type="Proteomes" id="UP000288716"/>
    </source>
</evidence>
<dbReference type="Proteomes" id="UP000288716">
    <property type="component" value="Unassembled WGS sequence"/>
</dbReference>
<evidence type="ECO:0000313" key="1">
    <source>
        <dbReference type="EMBL" id="RWS20228.1"/>
    </source>
</evidence>
<dbReference type="VEuPathDB" id="VectorBase:LDEU011812"/>
<dbReference type="InterPro" id="IPR050951">
    <property type="entry name" value="Retrovirus_Pol_polyprotein"/>
</dbReference>
<comment type="caution">
    <text evidence="1">The sequence shown here is derived from an EMBL/GenBank/DDBJ whole genome shotgun (WGS) entry which is preliminary data.</text>
</comment>
<sequence length="227" mass="26282">MIAHYVNDNHTDWDRFLAHLVFAYNTSIHETTGYSPFFLLHGYEADLSIDVALNLPNTESQYAFENIRYAQEARQIAAEVTGVSQLNAKERFDKKRCEVEFKEGDLVYLKTPNRQPGKTEKLLGQYSGPFVFIRQTAPNNYEVSNTTGNKVDIVSVERMKPFVVRQIESCDNTILPDNQKRKVHFNNDVKVDLTHRTTLRDQQSTINETRVQMYRRSARLKNKSSNT</sequence>
<dbReference type="PANTHER" id="PTHR37984:SF5">
    <property type="entry name" value="PROTEIN NYNRIN-LIKE"/>
    <property type="match status" value="1"/>
</dbReference>